<dbReference type="InterPro" id="IPR017871">
    <property type="entry name" value="ABC_transporter-like_CS"/>
</dbReference>
<dbReference type="STRING" id="86166.TAGGR_1102"/>
<evidence type="ECO:0000256" key="1">
    <source>
        <dbReference type="ARBA" id="ARBA00005417"/>
    </source>
</evidence>
<dbReference type="OrthoDB" id="9809450at2"/>
<dbReference type="AlphaFoldDB" id="A0A0U9HT95"/>
<dbReference type="GO" id="GO:0015833">
    <property type="term" value="P:peptide transport"/>
    <property type="evidence" value="ECO:0007669"/>
    <property type="project" value="InterPro"/>
</dbReference>
<dbReference type="FunFam" id="3.40.50.300:FF:000016">
    <property type="entry name" value="Oligopeptide ABC transporter ATP-binding component"/>
    <property type="match status" value="1"/>
</dbReference>
<evidence type="ECO:0000256" key="2">
    <source>
        <dbReference type="ARBA" id="ARBA00022448"/>
    </source>
</evidence>
<reference evidence="7" key="1">
    <citation type="submission" date="2016-01" db="EMBL/GenBank/DDBJ databases">
        <title>Draft genome sequence of Thermodesulfovibrio aggregans strain TGE-P1.</title>
        <authorList>
            <person name="Sekiguchi Y."/>
            <person name="Ohashi A."/>
            <person name="Matsuura N."/>
            <person name="Tourlousse M.D."/>
        </authorList>
    </citation>
    <scope>NUCLEOTIDE SEQUENCE [LARGE SCALE GENOMIC DNA]</scope>
    <source>
        <strain evidence="7">TGE-P1</strain>
    </source>
</reference>
<comment type="similarity">
    <text evidence="1">Belongs to the ABC transporter superfamily.</text>
</comment>
<organism evidence="6 7">
    <name type="scientific">Thermodesulfovibrio aggregans</name>
    <dbReference type="NCBI Taxonomy" id="86166"/>
    <lineage>
        <taxon>Bacteria</taxon>
        <taxon>Pseudomonadati</taxon>
        <taxon>Nitrospirota</taxon>
        <taxon>Thermodesulfovibrionia</taxon>
        <taxon>Thermodesulfovibrionales</taxon>
        <taxon>Thermodesulfovibrionaceae</taxon>
        <taxon>Thermodesulfovibrio</taxon>
    </lineage>
</organism>
<name>A0A0U9HT95_9BACT</name>
<dbReference type="InterPro" id="IPR013563">
    <property type="entry name" value="Oligopep_ABC_C"/>
</dbReference>
<dbReference type="EMBL" id="BCNO01000001">
    <property type="protein sequence ID" value="GAQ93937.1"/>
    <property type="molecule type" value="Genomic_DNA"/>
</dbReference>
<dbReference type="Pfam" id="PF00005">
    <property type="entry name" value="ABC_tran"/>
    <property type="match status" value="1"/>
</dbReference>
<dbReference type="InterPro" id="IPR003593">
    <property type="entry name" value="AAA+_ATPase"/>
</dbReference>
<protein>
    <submittedName>
        <fullName evidence="6">Peptide/nickel transport system ATP-binding protein</fullName>
    </submittedName>
</protein>
<accession>A0A0U9HT95</accession>
<dbReference type="InterPro" id="IPR050319">
    <property type="entry name" value="ABC_transp_ATP-bind"/>
</dbReference>
<dbReference type="GO" id="GO:0005524">
    <property type="term" value="F:ATP binding"/>
    <property type="evidence" value="ECO:0007669"/>
    <property type="project" value="UniProtKB-KW"/>
</dbReference>
<gene>
    <name evidence="6" type="ORF">TAGGR_1102</name>
</gene>
<keyword evidence="2" id="KW-0813">Transport</keyword>
<dbReference type="PANTHER" id="PTHR43776:SF7">
    <property type="entry name" value="D,D-DIPEPTIDE TRANSPORT ATP-BINDING PROTEIN DDPF-RELATED"/>
    <property type="match status" value="1"/>
</dbReference>
<keyword evidence="7" id="KW-1185">Reference proteome</keyword>
<evidence type="ECO:0000259" key="5">
    <source>
        <dbReference type="PROSITE" id="PS50893"/>
    </source>
</evidence>
<dbReference type="RefSeq" id="WP_059175427.1">
    <property type="nucleotide sequence ID" value="NZ_BCNO01000001.1"/>
</dbReference>
<dbReference type="SUPFAM" id="SSF52540">
    <property type="entry name" value="P-loop containing nucleoside triphosphate hydrolases"/>
    <property type="match status" value="1"/>
</dbReference>
<evidence type="ECO:0000256" key="4">
    <source>
        <dbReference type="ARBA" id="ARBA00022840"/>
    </source>
</evidence>
<evidence type="ECO:0000313" key="7">
    <source>
        <dbReference type="Proteomes" id="UP000054976"/>
    </source>
</evidence>
<sequence length="310" mass="35442">MVILKSVNLNKTFKTKNLNISAVDNLNIEITKNQIFALVGESGSGKSTVAKLLTKLIKPDSGYILFKDYDIWQMKNPELLNFRKSIGIIFQDPYASLNPRMKIQSIIEEPLKIHNQYALDEIKTKVIEIVKEMGFDESILDRYPHQLSGGQRQRVAIGRALILNPEILIADEPLSALDISLQASLLQLLLKVKENKKMGILLITHDLNIVKTVSDKVAVMHLGRIVEEGQTDEVFTEPLHPYTRLLISSIPGFHRRNRKKTLKISAEQNLAWNLKGCRFFDRCNYKMAICENSIPELKIVKNRKVRCFLY</sequence>
<feature type="domain" description="ABC transporter" evidence="5">
    <location>
        <begin position="4"/>
        <end position="247"/>
    </location>
</feature>
<proteinExistence type="inferred from homology"/>
<keyword evidence="4 6" id="KW-0067">ATP-binding</keyword>
<dbReference type="PROSITE" id="PS50893">
    <property type="entry name" value="ABC_TRANSPORTER_2"/>
    <property type="match status" value="1"/>
</dbReference>
<dbReference type="Pfam" id="PF08352">
    <property type="entry name" value="oligo_HPY"/>
    <property type="match status" value="1"/>
</dbReference>
<dbReference type="SMART" id="SM00382">
    <property type="entry name" value="AAA"/>
    <property type="match status" value="1"/>
</dbReference>
<dbReference type="InterPro" id="IPR027417">
    <property type="entry name" value="P-loop_NTPase"/>
</dbReference>
<dbReference type="InterPro" id="IPR003439">
    <property type="entry name" value="ABC_transporter-like_ATP-bd"/>
</dbReference>
<keyword evidence="3" id="KW-0547">Nucleotide-binding</keyword>
<dbReference type="GO" id="GO:0016887">
    <property type="term" value="F:ATP hydrolysis activity"/>
    <property type="evidence" value="ECO:0007669"/>
    <property type="project" value="InterPro"/>
</dbReference>
<dbReference type="NCBIfam" id="TIGR01727">
    <property type="entry name" value="oligo_HPY"/>
    <property type="match status" value="1"/>
</dbReference>
<dbReference type="Gene3D" id="3.40.50.300">
    <property type="entry name" value="P-loop containing nucleotide triphosphate hydrolases"/>
    <property type="match status" value="1"/>
</dbReference>
<evidence type="ECO:0000313" key="6">
    <source>
        <dbReference type="EMBL" id="GAQ93937.1"/>
    </source>
</evidence>
<dbReference type="GO" id="GO:0055085">
    <property type="term" value="P:transmembrane transport"/>
    <property type="evidence" value="ECO:0007669"/>
    <property type="project" value="UniProtKB-ARBA"/>
</dbReference>
<evidence type="ECO:0000256" key="3">
    <source>
        <dbReference type="ARBA" id="ARBA00022741"/>
    </source>
</evidence>
<dbReference type="CDD" id="cd03257">
    <property type="entry name" value="ABC_NikE_OppD_transporters"/>
    <property type="match status" value="1"/>
</dbReference>
<dbReference type="PANTHER" id="PTHR43776">
    <property type="entry name" value="TRANSPORT ATP-BINDING PROTEIN"/>
    <property type="match status" value="1"/>
</dbReference>
<comment type="caution">
    <text evidence="6">The sequence shown here is derived from an EMBL/GenBank/DDBJ whole genome shotgun (WGS) entry which is preliminary data.</text>
</comment>
<dbReference type="Proteomes" id="UP000054976">
    <property type="component" value="Unassembled WGS sequence"/>
</dbReference>
<dbReference type="PROSITE" id="PS00211">
    <property type="entry name" value="ABC_TRANSPORTER_1"/>
    <property type="match status" value="1"/>
</dbReference>